<comment type="caution">
    <text evidence="1">The sequence shown here is derived from an EMBL/GenBank/DDBJ whole genome shotgun (WGS) entry which is preliminary data.</text>
</comment>
<sequence>MERCVGIHKEVCCFHHYRSQGFQVLVSVSVERALVFTFVPGLGVPNSDKFFDGLTCIVGGDGPGVYAICCDDEILLAPRCGPRHQSWWWRRRANISFRR</sequence>
<gene>
    <name evidence="1" type="ORF">Syun_020941</name>
</gene>
<evidence type="ECO:0000313" key="2">
    <source>
        <dbReference type="Proteomes" id="UP001420932"/>
    </source>
</evidence>
<protein>
    <submittedName>
        <fullName evidence="1">Uncharacterized protein</fullName>
    </submittedName>
</protein>
<proteinExistence type="predicted"/>
<organism evidence="1 2">
    <name type="scientific">Stephania yunnanensis</name>
    <dbReference type="NCBI Taxonomy" id="152371"/>
    <lineage>
        <taxon>Eukaryota</taxon>
        <taxon>Viridiplantae</taxon>
        <taxon>Streptophyta</taxon>
        <taxon>Embryophyta</taxon>
        <taxon>Tracheophyta</taxon>
        <taxon>Spermatophyta</taxon>
        <taxon>Magnoliopsida</taxon>
        <taxon>Ranunculales</taxon>
        <taxon>Menispermaceae</taxon>
        <taxon>Menispermoideae</taxon>
        <taxon>Cissampelideae</taxon>
        <taxon>Stephania</taxon>
    </lineage>
</organism>
<dbReference type="EMBL" id="JBBNAF010000009">
    <property type="protein sequence ID" value="KAK9114144.1"/>
    <property type="molecule type" value="Genomic_DNA"/>
</dbReference>
<accession>A0AAP0NQ69</accession>
<keyword evidence="2" id="KW-1185">Reference proteome</keyword>
<dbReference type="AlphaFoldDB" id="A0AAP0NQ69"/>
<name>A0AAP0NQ69_9MAGN</name>
<evidence type="ECO:0000313" key="1">
    <source>
        <dbReference type="EMBL" id="KAK9114144.1"/>
    </source>
</evidence>
<dbReference type="Proteomes" id="UP001420932">
    <property type="component" value="Unassembled WGS sequence"/>
</dbReference>
<reference evidence="1 2" key="1">
    <citation type="submission" date="2024-01" db="EMBL/GenBank/DDBJ databases">
        <title>Genome assemblies of Stephania.</title>
        <authorList>
            <person name="Yang L."/>
        </authorList>
    </citation>
    <scope>NUCLEOTIDE SEQUENCE [LARGE SCALE GENOMIC DNA]</scope>
    <source>
        <strain evidence="1">YNDBR</strain>
        <tissue evidence="1">Leaf</tissue>
    </source>
</reference>